<dbReference type="SUPFAM" id="SSF50249">
    <property type="entry name" value="Nucleic acid-binding proteins"/>
    <property type="match status" value="1"/>
</dbReference>
<dbReference type="Proteomes" id="UP000018624">
    <property type="component" value="Segment"/>
</dbReference>
<accession>V5Q7Z2</accession>
<dbReference type="InterPro" id="IPR012340">
    <property type="entry name" value="NA-bd_OB-fold"/>
</dbReference>
<evidence type="ECO:0000313" key="3">
    <source>
        <dbReference type="Proteomes" id="UP000018624"/>
    </source>
</evidence>
<reference evidence="2 3" key="1">
    <citation type="journal article" date="2014" name="J. Bacteriol.">
        <title>Characterization of novel virulent broad-host-range phages of Xylella fastidiosa and Xanthomonas.</title>
        <authorList>
            <person name="Ahern S.J."/>
            <person name="Das M."/>
            <person name="Bhowmick T.S."/>
            <person name="Young R."/>
            <person name="Gonzalez C.F."/>
        </authorList>
    </citation>
    <scope>NUCLEOTIDE SEQUENCE [LARGE SCALE GENOMIC DNA]</scope>
</reference>
<feature type="compositionally biased region" description="Basic residues" evidence="1">
    <location>
        <begin position="236"/>
        <end position="251"/>
    </location>
</feature>
<dbReference type="Gene3D" id="2.40.50.140">
    <property type="entry name" value="Nucleic acid-binding proteins"/>
    <property type="match status" value="1"/>
</dbReference>
<proteinExistence type="predicted"/>
<keyword evidence="2" id="KW-0436">Ligase</keyword>
<name>V5Q7Z2_9CAUD</name>
<dbReference type="Pfam" id="PF10991">
    <property type="entry name" value="Enc34_ssDNA-bd"/>
    <property type="match status" value="1"/>
</dbReference>
<dbReference type="GO" id="GO:0016874">
    <property type="term" value="F:ligase activity"/>
    <property type="evidence" value="ECO:0007669"/>
    <property type="project" value="UniProtKB-KW"/>
</dbReference>
<protein>
    <submittedName>
        <fullName evidence="2">Ligase</fullName>
    </submittedName>
</protein>
<dbReference type="OrthoDB" id="9501at10239"/>
<feature type="compositionally biased region" description="Acidic residues" evidence="1">
    <location>
        <begin position="218"/>
        <end position="232"/>
    </location>
</feature>
<keyword evidence="3" id="KW-1185">Reference proteome</keyword>
<feature type="region of interest" description="Disordered" evidence="1">
    <location>
        <begin position="193"/>
        <end position="266"/>
    </location>
</feature>
<organism evidence="2 3">
    <name type="scientific">Xylella phage Salvo</name>
    <dbReference type="NCBI Taxonomy" id="1415147"/>
    <lineage>
        <taxon>Viruses</taxon>
        <taxon>Duplodnaviria</taxon>
        <taxon>Heunggongvirae</taxon>
        <taxon>Uroviricota</taxon>
        <taxon>Caudoviricetes</taxon>
        <taxon>Casjensviridae</taxon>
        <taxon>Salvovirus</taxon>
        <taxon>Salvovirus salvo</taxon>
    </lineage>
</organism>
<dbReference type="EMBL" id="KF626668">
    <property type="protein sequence ID" value="AHB12267.1"/>
    <property type="molecule type" value="Genomic_DNA"/>
</dbReference>
<sequence length="266" mass="30320">MAKKKVGDLVDKGNGRFLLKNVRLSFPYLFEPDEHEDDNGNKKKSYRVTLLLPKATHKPVAQKLSRLISEMCEEEYGNPKLAADRKFLRDGDESDVEDHHGCWTVTVRETRKPILVDRDRQPTEEDDELLYSGAWANVVIRPWAQNGKSMKKKNKYGKRINAGFDIVQFVDHDDNLAGNARPDVDEVLDELEDDFEDDDSSTSRSKSKSKSKGRSRDEDDDDDGLGDDDDDDSSSRRSRSSKSKTSSKSRRSRDEDDDEDDDDLGI</sequence>
<dbReference type="InterPro" id="IPR022595">
    <property type="entry name" value="Enc34_ssDNA-bd"/>
</dbReference>
<evidence type="ECO:0000256" key="1">
    <source>
        <dbReference type="SAM" id="MobiDB-lite"/>
    </source>
</evidence>
<feature type="compositionally biased region" description="Acidic residues" evidence="1">
    <location>
        <begin position="255"/>
        <end position="266"/>
    </location>
</feature>
<gene>
    <name evidence="2" type="ORF">Salvo_67</name>
</gene>
<evidence type="ECO:0000313" key="2">
    <source>
        <dbReference type="EMBL" id="AHB12267.1"/>
    </source>
</evidence>